<keyword evidence="2" id="KW-0472">Membrane</keyword>
<dbReference type="EMBL" id="LOHS01000075">
    <property type="protein sequence ID" value="OAH13716.1"/>
    <property type="molecule type" value="Genomic_DNA"/>
</dbReference>
<evidence type="ECO:0000313" key="3">
    <source>
        <dbReference type="EMBL" id="OAH13716.1"/>
    </source>
</evidence>
<accession>A0A177HSL9</accession>
<reference evidence="3 4" key="1">
    <citation type="submission" date="2015-12" db="EMBL/GenBank/DDBJ databases">
        <title>Genome sequence of Streptomyces sp. G25.</title>
        <authorList>
            <person name="Poehlein A."/>
            <person name="Roettig A."/>
            <person name="Hiessl S."/>
            <person name="Hauschild P."/>
            <person name="Schauer J."/>
            <person name="Madkour M.H."/>
            <person name="Al-Ansari A.M."/>
            <person name="Almakishah N.H."/>
            <person name="Steinbuechel A."/>
            <person name="Daniel R."/>
        </authorList>
    </citation>
    <scope>NUCLEOTIDE SEQUENCE [LARGE SCALE GENOMIC DNA]</scope>
    <source>
        <strain evidence="4">G25(2015)</strain>
    </source>
</reference>
<feature type="region of interest" description="Disordered" evidence="1">
    <location>
        <begin position="1"/>
        <end position="65"/>
    </location>
</feature>
<feature type="transmembrane region" description="Helical" evidence="2">
    <location>
        <begin position="97"/>
        <end position="127"/>
    </location>
</feature>
<dbReference type="OrthoDB" id="4289762at2"/>
<sequence length="140" mass="14025">MTTPKTAGKRPGSRSAKTSLPSSAAKRPQRRAAEQSRSGQSRTPPAKDPKKNSVAASGERTVPLTLPGLGEAATWAAKAAAVPVSTARRVLPAKGGLPLYAGLGALAVAGALSWPVAVGVGIGYAVLRDHGLLAAPATSK</sequence>
<organism evidence="3 4">
    <name type="scientific">Streptomyces jeddahensis</name>
    <dbReference type="NCBI Taxonomy" id="1716141"/>
    <lineage>
        <taxon>Bacteria</taxon>
        <taxon>Bacillati</taxon>
        <taxon>Actinomycetota</taxon>
        <taxon>Actinomycetes</taxon>
        <taxon>Kitasatosporales</taxon>
        <taxon>Streptomycetaceae</taxon>
        <taxon>Streptomyces</taxon>
    </lineage>
</organism>
<keyword evidence="4" id="KW-1185">Reference proteome</keyword>
<dbReference type="Proteomes" id="UP000077381">
    <property type="component" value="Unassembled WGS sequence"/>
</dbReference>
<evidence type="ECO:0000256" key="1">
    <source>
        <dbReference type="SAM" id="MobiDB-lite"/>
    </source>
</evidence>
<evidence type="ECO:0000313" key="4">
    <source>
        <dbReference type="Proteomes" id="UP000077381"/>
    </source>
</evidence>
<keyword evidence="2" id="KW-1133">Transmembrane helix</keyword>
<dbReference type="PATRIC" id="fig|1716141.3.peg.3228"/>
<name>A0A177HSL9_9ACTN</name>
<protein>
    <submittedName>
        <fullName evidence="3">Uncharacterized protein</fullName>
    </submittedName>
</protein>
<evidence type="ECO:0000256" key="2">
    <source>
        <dbReference type="SAM" id="Phobius"/>
    </source>
</evidence>
<dbReference type="STRING" id="1716141.STSP_30700"/>
<comment type="caution">
    <text evidence="3">The sequence shown here is derived from an EMBL/GenBank/DDBJ whole genome shotgun (WGS) entry which is preliminary data.</text>
</comment>
<gene>
    <name evidence="3" type="ORF">STSP_30700</name>
</gene>
<dbReference type="RefSeq" id="WP_067277354.1">
    <property type="nucleotide sequence ID" value="NZ_LOHS01000075.1"/>
</dbReference>
<dbReference type="AlphaFoldDB" id="A0A177HSL9"/>
<keyword evidence="2" id="KW-0812">Transmembrane</keyword>
<proteinExistence type="predicted"/>